<dbReference type="EMBL" id="CP097509">
    <property type="protein sequence ID" value="URE21195.1"/>
    <property type="molecule type" value="Genomic_DNA"/>
</dbReference>
<evidence type="ECO:0000313" key="2">
    <source>
        <dbReference type="EMBL" id="URE21195.1"/>
    </source>
</evidence>
<evidence type="ECO:0000313" key="3">
    <source>
        <dbReference type="Proteomes" id="UP001055439"/>
    </source>
</evidence>
<keyword evidence="1" id="KW-1133">Transmembrane helix</keyword>
<feature type="transmembrane region" description="Helical" evidence="1">
    <location>
        <begin position="19"/>
        <end position="41"/>
    </location>
</feature>
<sequence>MPAGCDTCRRSTLSSPLEAIATAIMTMSATATAIGTWVLLWRSIDRQAEGTKMQIVAVTSLVWVAISTLMLLAVVVLLVYDSCLAFESLAMVRRRPRDGAANDEEAVALDIYGQERRRR</sequence>
<protein>
    <submittedName>
        <fullName evidence="2">Uncharacterized protein</fullName>
    </submittedName>
</protein>
<dbReference type="AlphaFoldDB" id="A0A9E7GUG1"/>
<keyword evidence="1" id="KW-0472">Membrane</keyword>
<name>A0A9E7GUG1_9LILI</name>
<proteinExistence type="predicted"/>
<reference evidence="2" key="1">
    <citation type="submission" date="2022-05" db="EMBL/GenBank/DDBJ databases">
        <title>The Musa troglodytarum L. genome provides insights into the mechanism of non-climacteric behaviour and enrichment of carotenoids.</title>
        <authorList>
            <person name="Wang J."/>
        </authorList>
    </citation>
    <scope>NUCLEOTIDE SEQUENCE</scope>
    <source>
        <tissue evidence="2">Leaf</tissue>
    </source>
</reference>
<accession>A0A9E7GUG1</accession>
<keyword evidence="1" id="KW-0812">Transmembrane</keyword>
<keyword evidence="3" id="KW-1185">Reference proteome</keyword>
<evidence type="ECO:0000256" key="1">
    <source>
        <dbReference type="SAM" id="Phobius"/>
    </source>
</evidence>
<organism evidence="2 3">
    <name type="scientific">Musa troglodytarum</name>
    <name type="common">fe'i banana</name>
    <dbReference type="NCBI Taxonomy" id="320322"/>
    <lineage>
        <taxon>Eukaryota</taxon>
        <taxon>Viridiplantae</taxon>
        <taxon>Streptophyta</taxon>
        <taxon>Embryophyta</taxon>
        <taxon>Tracheophyta</taxon>
        <taxon>Spermatophyta</taxon>
        <taxon>Magnoliopsida</taxon>
        <taxon>Liliopsida</taxon>
        <taxon>Zingiberales</taxon>
        <taxon>Musaceae</taxon>
        <taxon>Musa</taxon>
    </lineage>
</organism>
<gene>
    <name evidence="2" type="ORF">MUK42_35487</name>
</gene>
<dbReference type="Proteomes" id="UP001055439">
    <property type="component" value="Chromosome 7"/>
</dbReference>
<feature type="transmembrane region" description="Helical" evidence="1">
    <location>
        <begin position="53"/>
        <end position="80"/>
    </location>
</feature>